<organism evidence="3 4">
    <name type="scientific">Calidifontibacter indicus</name>
    <dbReference type="NCBI Taxonomy" id="419650"/>
    <lineage>
        <taxon>Bacteria</taxon>
        <taxon>Bacillati</taxon>
        <taxon>Actinomycetota</taxon>
        <taxon>Actinomycetes</taxon>
        <taxon>Micrococcales</taxon>
        <taxon>Dermacoccaceae</taxon>
        <taxon>Calidifontibacter</taxon>
    </lineage>
</organism>
<evidence type="ECO:0000256" key="1">
    <source>
        <dbReference type="ARBA" id="ARBA00008791"/>
    </source>
</evidence>
<keyword evidence="4" id="KW-1185">Reference proteome</keyword>
<comment type="caution">
    <text evidence="3">The sequence shown here is derived from an EMBL/GenBank/DDBJ whole genome shotgun (WGS) entry which is preliminary data.</text>
</comment>
<dbReference type="PRINTS" id="PR01438">
    <property type="entry name" value="UNVRSLSTRESS"/>
</dbReference>
<dbReference type="CDD" id="cd00293">
    <property type="entry name" value="USP-like"/>
    <property type="match status" value="1"/>
</dbReference>
<dbReference type="OrthoDB" id="5419113at2"/>
<comment type="similarity">
    <text evidence="1">Belongs to the universal stress protein A family.</text>
</comment>
<dbReference type="Proteomes" id="UP000256253">
    <property type="component" value="Unassembled WGS sequence"/>
</dbReference>
<accession>A0A3D9UQB2</accession>
<feature type="domain" description="UspA" evidence="2">
    <location>
        <begin position="5"/>
        <end position="119"/>
    </location>
</feature>
<dbReference type="EMBL" id="QTUA01000001">
    <property type="protein sequence ID" value="REF31519.1"/>
    <property type="molecule type" value="Genomic_DNA"/>
</dbReference>
<evidence type="ECO:0000259" key="2">
    <source>
        <dbReference type="Pfam" id="PF00582"/>
    </source>
</evidence>
<evidence type="ECO:0000313" key="3">
    <source>
        <dbReference type="EMBL" id="REF31519.1"/>
    </source>
</evidence>
<gene>
    <name evidence="3" type="ORF">DFJ65_2588</name>
</gene>
<dbReference type="AlphaFoldDB" id="A0A3D9UQB2"/>
<dbReference type="SUPFAM" id="SSF52402">
    <property type="entry name" value="Adenine nucleotide alpha hydrolases-like"/>
    <property type="match status" value="1"/>
</dbReference>
<evidence type="ECO:0000313" key="4">
    <source>
        <dbReference type="Proteomes" id="UP000256253"/>
    </source>
</evidence>
<dbReference type="RefSeq" id="WP_115923343.1">
    <property type="nucleotide sequence ID" value="NZ_QTUA01000001.1"/>
</dbReference>
<dbReference type="InterPro" id="IPR014729">
    <property type="entry name" value="Rossmann-like_a/b/a_fold"/>
</dbReference>
<dbReference type="InterPro" id="IPR006015">
    <property type="entry name" value="Universal_stress_UspA"/>
</dbReference>
<protein>
    <submittedName>
        <fullName evidence="3">Nucleotide-binding universal stress UspA family protein</fullName>
    </submittedName>
</protein>
<dbReference type="InterPro" id="IPR006016">
    <property type="entry name" value="UspA"/>
</dbReference>
<dbReference type="Pfam" id="PF00582">
    <property type="entry name" value="Usp"/>
    <property type="match status" value="1"/>
</dbReference>
<dbReference type="Gene3D" id="3.40.50.620">
    <property type="entry name" value="HUPs"/>
    <property type="match status" value="1"/>
</dbReference>
<sequence>MTIVVALLASPEGEAAFAEAVRVGAVENVPVTVVPLDESAAARAQELVGALAPDAATPSVDEPLRGTDLVEAFLERAEQLSASLIVIGLRKRSTVGKLILGSNAQRILLDAPVPVLTVKPADDRR</sequence>
<proteinExistence type="inferred from homology"/>
<reference evidence="3 4" key="1">
    <citation type="submission" date="2018-08" db="EMBL/GenBank/DDBJ databases">
        <title>Sequencing the genomes of 1000 actinobacteria strains.</title>
        <authorList>
            <person name="Klenk H.-P."/>
        </authorList>
    </citation>
    <scope>NUCLEOTIDE SEQUENCE [LARGE SCALE GENOMIC DNA]</scope>
    <source>
        <strain evidence="3 4">DSM 22967</strain>
    </source>
</reference>
<name>A0A3D9UQB2_9MICO</name>